<dbReference type="Pfam" id="PF08305">
    <property type="entry name" value="NPCBM"/>
    <property type="match status" value="1"/>
</dbReference>
<dbReference type="Proteomes" id="UP001317259">
    <property type="component" value="Unassembled WGS sequence"/>
</dbReference>
<reference evidence="3 4" key="1">
    <citation type="submission" date="2022-04" db="EMBL/GenBank/DDBJ databases">
        <title>Genome draft of Actinomadura sp. ATCC 31491.</title>
        <authorList>
            <person name="Shi X."/>
            <person name="Du Y."/>
        </authorList>
    </citation>
    <scope>NUCLEOTIDE SEQUENCE [LARGE SCALE GENOMIC DNA]</scope>
    <source>
        <strain evidence="3 4">ATCC 31491</strain>
        <plasmid evidence="3">unnamed1</plasmid>
    </source>
</reference>
<evidence type="ECO:0000313" key="4">
    <source>
        <dbReference type="Proteomes" id="UP001317259"/>
    </source>
</evidence>
<geneLocation type="plasmid" evidence="3">
    <name>unnamed1</name>
</geneLocation>
<dbReference type="InterPro" id="IPR038637">
    <property type="entry name" value="NPCBM_sf"/>
</dbReference>
<dbReference type="InterPro" id="IPR008979">
    <property type="entry name" value="Galactose-bd-like_sf"/>
</dbReference>
<name>A0ABT0GBN7_9ACTN</name>
<dbReference type="InterPro" id="IPR013222">
    <property type="entry name" value="Glyco_hyd_98_carb-bd"/>
</dbReference>
<sequence>MGKLNSKQVIAAIALGTLTLGGSVGAAIINRTGSTVAGAGSTQTPTTGITSHSSHWPGSANGKSLLNMQAIPLEQSTLSGGAYSVGSTSIGGKQYNNVLIGSIYSQCSVGAEYYLNDTKTFTAEVGMLDEGGSNSILQVEVQVDGYSAWSTFLSPGRPSPVEVSVAGKDKIALLVSAPCDGKVKAGWINPTLHS</sequence>
<dbReference type="SUPFAM" id="SSF49785">
    <property type="entry name" value="Galactose-binding domain-like"/>
    <property type="match status" value="1"/>
</dbReference>
<gene>
    <name evidence="2" type="ORF">MF672_015835</name>
    <name evidence="3" type="ORF">MF672_050700</name>
</gene>
<evidence type="ECO:0000313" key="2">
    <source>
        <dbReference type="EMBL" id="MCK2215247.1"/>
    </source>
</evidence>
<evidence type="ECO:0000313" key="3">
    <source>
        <dbReference type="EMBL" id="MCK2222025.1"/>
    </source>
</evidence>
<dbReference type="RefSeq" id="WP_242383577.1">
    <property type="nucleotide sequence ID" value="NZ_JAKRKC020000001.1"/>
</dbReference>
<evidence type="ECO:0000259" key="1">
    <source>
        <dbReference type="Pfam" id="PF08305"/>
    </source>
</evidence>
<protein>
    <submittedName>
        <fullName evidence="3">NPCBM/NEW2 domain-containing protein</fullName>
    </submittedName>
</protein>
<comment type="caution">
    <text evidence="3">The sequence shown here is derived from an EMBL/GenBank/DDBJ whole genome shotgun (WGS) entry which is preliminary data.</text>
</comment>
<dbReference type="Gene3D" id="2.60.120.1060">
    <property type="entry name" value="NPCBM/NEW2 domain"/>
    <property type="match status" value="1"/>
</dbReference>
<keyword evidence="3" id="KW-0614">Plasmid</keyword>
<feature type="domain" description="Glycosyl hydrolase family 98 putative carbohydrate-binding module" evidence="1">
    <location>
        <begin position="111"/>
        <end position="192"/>
    </location>
</feature>
<dbReference type="EMBL" id="JAKRKC020000004">
    <property type="protein sequence ID" value="MCK2222025.1"/>
    <property type="molecule type" value="Genomic_DNA"/>
</dbReference>
<accession>A0ABT0GBN7</accession>
<keyword evidence="4" id="KW-1185">Reference proteome</keyword>
<dbReference type="EMBL" id="JAKRKC020000001">
    <property type="protein sequence ID" value="MCK2215247.1"/>
    <property type="molecule type" value="Genomic_DNA"/>
</dbReference>
<organism evidence="3 4">
    <name type="scientific">Actinomadura luzonensis</name>
    <dbReference type="NCBI Taxonomy" id="2805427"/>
    <lineage>
        <taxon>Bacteria</taxon>
        <taxon>Bacillati</taxon>
        <taxon>Actinomycetota</taxon>
        <taxon>Actinomycetes</taxon>
        <taxon>Streptosporangiales</taxon>
        <taxon>Thermomonosporaceae</taxon>
        <taxon>Actinomadura</taxon>
    </lineage>
</organism>
<proteinExistence type="predicted"/>